<protein>
    <submittedName>
        <fullName evidence="9">Putative Mg2+ transporter-C (MgtC) family protein</fullName>
    </submittedName>
</protein>
<dbReference type="RefSeq" id="WP_072887165.1">
    <property type="nucleotide sequence ID" value="NZ_FRAE01000010.1"/>
</dbReference>
<proteinExistence type="inferred from homology"/>
<evidence type="ECO:0000259" key="8">
    <source>
        <dbReference type="Pfam" id="PF02308"/>
    </source>
</evidence>
<evidence type="ECO:0000256" key="2">
    <source>
        <dbReference type="ARBA" id="ARBA00009298"/>
    </source>
</evidence>
<dbReference type="AlphaFoldDB" id="A0A1M6LBN8"/>
<dbReference type="InterPro" id="IPR049177">
    <property type="entry name" value="MgtC_SapB_SrpB_YhiD_N"/>
</dbReference>
<evidence type="ECO:0000256" key="5">
    <source>
        <dbReference type="ARBA" id="ARBA00022989"/>
    </source>
</evidence>
<evidence type="ECO:0000256" key="1">
    <source>
        <dbReference type="ARBA" id="ARBA00004651"/>
    </source>
</evidence>
<dbReference type="STRING" id="1123349.SAMN02744037_00605"/>
<keyword evidence="6 7" id="KW-0472">Membrane</keyword>
<keyword evidence="5 7" id="KW-1133">Transmembrane helix</keyword>
<feature type="transmembrane region" description="Helical" evidence="7">
    <location>
        <begin position="92"/>
        <end position="110"/>
    </location>
</feature>
<evidence type="ECO:0000256" key="7">
    <source>
        <dbReference type="SAM" id="Phobius"/>
    </source>
</evidence>
<dbReference type="Proteomes" id="UP000242497">
    <property type="component" value="Unassembled WGS sequence"/>
</dbReference>
<gene>
    <name evidence="9" type="ORF">SAMN02744037_00605</name>
</gene>
<dbReference type="GO" id="GO:0005886">
    <property type="term" value="C:plasma membrane"/>
    <property type="evidence" value="ECO:0007669"/>
    <property type="project" value="UniProtKB-SubCell"/>
</dbReference>
<comment type="similarity">
    <text evidence="2">Belongs to the MgtC/SapB family.</text>
</comment>
<organism evidence="9 10">
    <name type="scientific">Tepidibacter formicigenes DSM 15518</name>
    <dbReference type="NCBI Taxonomy" id="1123349"/>
    <lineage>
        <taxon>Bacteria</taxon>
        <taxon>Bacillati</taxon>
        <taxon>Bacillota</taxon>
        <taxon>Clostridia</taxon>
        <taxon>Peptostreptococcales</taxon>
        <taxon>Peptostreptococcaceae</taxon>
        <taxon>Tepidibacter</taxon>
    </lineage>
</organism>
<feature type="transmembrane region" description="Helical" evidence="7">
    <location>
        <begin position="35"/>
        <end position="54"/>
    </location>
</feature>
<reference evidence="10" key="1">
    <citation type="submission" date="2016-11" db="EMBL/GenBank/DDBJ databases">
        <authorList>
            <person name="Varghese N."/>
            <person name="Submissions S."/>
        </authorList>
    </citation>
    <scope>NUCLEOTIDE SEQUENCE [LARGE SCALE GENOMIC DNA]</scope>
    <source>
        <strain evidence="10">DSM 15518</strain>
    </source>
</reference>
<comment type="subcellular location">
    <subcellularLocation>
        <location evidence="1">Cell membrane</location>
        <topology evidence="1">Multi-pass membrane protein</topology>
    </subcellularLocation>
</comment>
<dbReference type="PANTHER" id="PTHR33778">
    <property type="entry name" value="PROTEIN MGTC"/>
    <property type="match status" value="1"/>
</dbReference>
<evidence type="ECO:0000313" key="9">
    <source>
        <dbReference type="EMBL" id="SHJ68606.1"/>
    </source>
</evidence>
<dbReference type="Pfam" id="PF02308">
    <property type="entry name" value="MgtC"/>
    <property type="match status" value="1"/>
</dbReference>
<accession>A0A1M6LBN8</accession>
<dbReference type="InterPro" id="IPR003416">
    <property type="entry name" value="MgtC/SapB/SrpB/YhiD_fam"/>
</dbReference>
<evidence type="ECO:0000256" key="4">
    <source>
        <dbReference type="ARBA" id="ARBA00022692"/>
    </source>
</evidence>
<dbReference type="EMBL" id="FRAE01000010">
    <property type="protein sequence ID" value="SHJ68606.1"/>
    <property type="molecule type" value="Genomic_DNA"/>
</dbReference>
<dbReference type="OrthoDB" id="9811198at2"/>
<name>A0A1M6LBN8_9FIRM</name>
<feature type="domain" description="MgtC/SapB/SrpB/YhiD N-terminal" evidence="8">
    <location>
        <begin position="10"/>
        <end position="137"/>
    </location>
</feature>
<keyword evidence="3" id="KW-1003">Cell membrane</keyword>
<evidence type="ECO:0000256" key="6">
    <source>
        <dbReference type="ARBA" id="ARBA00023136"/>
    </source>
</evidence>
<sequence length="219" mass="24695">MTHKEMIFRLLFTLFIGGMVGIEREKSHQWAGFRTHILVAVGSCVVSVTSLMLFRDHINYVNLDPARMPAQVLSGIGFLGAGAILKTSNSIRGITTAAGIWVTACIGLAVGFGYYYLGFMTWFILMTTLYTLKVIENKFVLSKTSTFYITTLNISETTSRVVSIIERNRIVIKNIDISQGEDKFWNMKLTVLYNSKIPFKGIVEKILELDNVVKIDYEE</sequence>
<dbReference type="PRINTS" id="PR01837">
    <property type="entry name" value="MGTCSAPBPROT"/>
</dbReference>
<dbReference type="PANTHER" id="PTHR33778:SF1">
    <property type="entry name" value="MAGNESIUM TRANSPORTER YHID-RELATED"/>
    <property type="match status" value="1"/>
</dbReference>
<evidence type="ECO:0000256" key="3">
    <source>
        <dbReference type="ARBA" id="ARBA00022475"/>
    </source>
</evidence>
<feature type="transmembrane region" description="Helical" evidence="7">
    <location>
        <begin position="6"/>
        <end position="23"/>
    </location>
</feature>
<keyword evidence="4 7" id="KW-0812">Transmembrane</keyword>
<evidence type="ECO:0000313" key="10">
    <source>
        <dbReference type="Proteomes" id="UP000242497"/>
    </source>
</evidence>
<keyword evidence="10" id="KW-1185">Reference proteome</keyword>